<dbReference type="AlphaFoldDB" id="A0A0M4D517"/>
<organism evidence="1 2">
    <name type="scientific">Desulfuromonas soudanensis</name>
    <dbReference type="NCBI Taxonomy" id="1603606"/>
    <lineage>
        <taxon>Bacteria</taxon>
        <taxon>Pseudomonadati</taxon>
        <taxon>Thermodesulfobacteriota</taxon>
        <taxon>Desulfuromonadia</taxon>
        <taxon>Desulfuromonadales</taxon>
        <taxon>Desulfuromonadaceae</taxon>
        <taxon>Desulfuromonas</taxon>
    </lineage>
</organism>
<dbReference type="SUPFAM" id="SSF48619">
    <property type="entry name" value="Phospholipase A2, PLA2"/>
    <property type="match status" value="1"/>
</dbReference>
<proteinExistence type="predicted"/>
<accession>A0A0M4D517</accession>
<dbReference type="GO" id="GO:0050482">
    <property type="term" value="P:arachidonate secretion"/>
    <property type="evidence" value="ECO:0007669"/>
    <property type="project" value="InterPro"/>
</dbReference>
<gene>
    <name evidence="1" type="ORF">DSOUD_0986</name>
</gene>
<dbReference type="InterPro" id="IPR036444">
    <property type="entry name" value="PLipase_A2_dom_sf"/>
</dbReference>
<dbReference type="EMBL" id="CP010802">
    <property type="protein sequence ID" value="ALC15772.1"/>
    <property type="molecule type" value="Genomic_DNA"/>
</dbReference>
<dbReference type="PATRIC" id="fig|1603606.3.peg.1081"/>
<dbReference type="Proteomes" id="UP000057158">
    <property type="component" value="Chromosome"/>
</dbReference>
<name>A0A0M4D517_9BACT</name>
<dbReference type="KEGG" id="des:DSOUD_0986"/>
<evidence type="ECO:0000313" key="2">
    <source>
        <dbReference type="Proteomes" id="UP000057158"/>
    </source>
</evidence>
<sequence>MVSVSPPFRRLLLAVVVALLTVPTLSSCVGARPSHSVDLVPFTSDGCSLFPDGTFADRDRWCDCCQTHDIAYWQGGSADDRVRADEALRSCVQERTGDADLAETMYLGVRVGGHPAFPTWYRWGYGWPYGRGYEPLSKREKRQVEKQLSAYAKGHPQGYCVERNGEP</sequence>
<protein>
    <submittedName>
        <fullName evidence="1">Uncharacterized protein</fullName>
    </submittedName>
</protein>
<keyword evidence="2" id="KW-1185">Reference proteome</keyword>
<reference evidence="1 2" key="1">
    <citation type="submission" date="2015-07" db="EMBL/GenBank/DDBJ databases">
        <title>Isolation and Genomic Characterization of a Novel Halophilic Metal-Reducing Deltaproteobacterium from the Deep Subsurface.</title>
        <authorList>
            <person name="Badalamenti J.P."/>
            <person name="Summers Z.M."/>
            <person name="Gralnick J.A."/>
            <person name="Bond D.R."/>
        </authorList>
    </citation>
    <scope>NUCLEOTIDE SEQUENCE [LARGE SCALE GENOMIC DNA]</scope>
    <source>
        <strain evidence="1 2">WTL</strain>
    </source>
</reference>
<dbReference type="RefSeq" id="WP_198300367.1">
    <property type="nucleotide sequence ID" value="NZ_CP010802.1"/>
</dbReference>
<dbReference type="GO" id="GO:0006644">
    <property type="term" value="P:phospholipid metabolic process"/>
    <property type="evidence" value="ECO:0007669"/>
    <property type="project" value="InterPro"/>
</dbReference>
<evidence type="ECO:0000313" key="1">
    <source>
        <dbReference type="EMBL" id="ALC15772.1"/>
    </source>
</evidence>
<dbReference type="GO" id="GO:0004623">
    <property type="term" value="F:phospholipase A2 activity"/>
    <property type="evidence" value="ECO:0007669"/>
    <property type="project" value="InterPro"/>
</dbReference>
<dbReference type="STRING" id="1603606.DSOUD_0986"/>